<keyword evidence="2" id="KW-0732">Signal</keyword>
<keyword evidence="4" id="KW-1185">Reference proteome</keyword>
<evidence type="ECO:0008006" key="5">
    <source>
        <dbReference type="Google" id="ProtNLM"/>
    </source>
</evidence>
<dbReference type="Proteomes" id="UP001595990">
    <property type="component" value="Unassembled WGS sequence"/>
</dbReference>
<keyword evidence="1" id="KW-0812">Transmembrane</keyword>
<dbReference type="RefSeq" id="WP_358217705.1">
    <property type="nucleotide sequence ID" value="NZ_JBHSFS010000004.1"/>
</dbReference>
<evidence type="ECO:0000256" key="2">
    <source>
        <dbReference type="SAM" id="SignalP"/>
    </source>
</evidence>
<proteinExistence type="predicted"/>
<feature type="signal peptide" evidence="2">
    <location>
        <begin position="1"/>
        <end position="35"/>
    </location>
</feature>
<keyword evidence="1" id="KW-1133">Transmembrane helix</keyword>
<feature type="transmembrane region" description="Helical" evidence="1">
    <location>
        <begin position="164"/>
        <end position="185"/>
    </location>
</feature>
<organism evidence="3 4">
    <name type="scientific">Streptomyces ehimensis</name>
    <dbReference type="NCBI Taxonomy" id="68195"/>
    <lineage>
        <taxon>Bacteria</taxon>
        <taxon>Bacillati</taxon>
        <taxon>Actinomycetota</taxon>
        <taxon>Actinomycetes</taxon>
        <taxon>Kitasatosporales</taxon>
        <taxon>Streptomycetaceae</taxon>
        <taxon>Streptomyces</taxon>
    </lineage>
</organism>
<accession>A0ABV9BH27</accession>
<keyword evidence="1" id="KW-0472">Membrane</keyword>
<name>A0ABV9BH27_9ACTN</name>
<feature type="chain" id="PRO_5046949749" description="Copper resistance protein CopC" evidence="2">
    <location>
        <begin position="36"/>
        <end position="197"/>
    </location>
</feature>
<comment type="caution">
    <text evidence="3">The sequence shown here is derived from an EMBL/GenBank/DDBJ whole genome shotgun (WGS) entry which is preliminary data.</text>
</comment>
<protein>
    <recommendedName>
        <fullName evidence="5">Copper resistance protein CopC</fullName>
    </recommendedName>
</protein>
<sequence length="197" mass="19937">MTSRTSRTSRTLRLAATTTATVCLLALGAAGPAAAHGDTIRLTVPGPPSDGHIRALATWENDGDPVDERVAGTLTARDAAGHAQGPWVLVPVPGAKGAYTTHESLPPGNWTVTLHCGFPDLGHGEATVTVPAAAPASAPRAAAAPAASPEPAAPSPAFDGGAHLTAIVLTAVISTIALVGGWFVLRSRRPGRSFARR</sequence>
<evidence type="ECO:0000256" key="1">
    <source>
        <dbReference type="SAM" id="Phobius"/>
    </source>
</evidence>
<reference evidence="4" key="1">
    <citation type="journal article" date="2019" name="Int. J. Syst. Evol. Microbiol.">
        <title>The Global Catalogue of Microorganisms (GCM) 10K type strain sequencing project: providing services to taxonomists for standard genome sequencing and annotation.</title>
        <authorList>
            <consortium name="The Broad Institute Genomics Platform"/>
            <consortium name="The Broad Institute Genome Sequencing Center for Infectious Disease"/>
            <person name="Wu L."/>
            <person name="Ma J."/>
        </authorList>
    </citation>
    <scope>NUCLEOTIDE SEQUENCE [LARGE SCALE GENOMIC DNA]</scope>
    <source>
        <strain evidence="4">CECT 8064</strain>
    </source>
</reference>
<evidence type="ECO:0000313" key="4">
    <source>
        <dbReference type="Proteomes" id="UP001595990"/>
    </source>
</evidence>
<dbReference type="EMBL" id="JBHSFS010000004">
    <property type="protein sequence ID" value="MFC4513341.1"/>
    <property type="molecule type" value="Genomic_DNA"/>
</dbReference>
<gene>
    <name evidence="3" type="ORF">ACFPEN_10380</name>
</gene>
<evidence type="ECO:0000313" key="3">
    <source>
        <dbReference type="EMBL" id="MFC4513341.1"/>
    </source>
</evidence>